<organism evidence="1 2">
    <name type="scientific">Elysia crispata</name>
    <name type="common">lettuce slug</name>
    <dbReference type="NCBI Taxonomy" id="231223"/>
    <lineage>
        <taxon>Eukaryota</taxon>
        <taxon>Metazoa</taxon>
        <taxon>Spiralia</taxon>
        <taxon>Lophotrochozoa</taxon>
        <taxon>Mollusca</taxon>
        <taxon>Gastropoda</taxon>
        <taxon>Heterobranchia</taxon>
        <taxon>Euthyneura</taxon>
        <taxon>Panpulmonata</taxon>
        <taxon>Sacoglossa</taxon>
        <taxon>Placobranchoidea</taxon>
        <taxon>Plakobranchidae</taxon>
        <taxon>Elysia</taxon>
    </lineage>
</organism>
<comment type="caution">
    <text evidence="1">The sequence shown here is derived from an EMBL/GenBank/DDBJ whole genome shotgun (WGS) entry which is preliminary data.</text>
</comment>
<protein>
    <submittedName>
        <fullName evidence="1">Uncharacterized protein</fullName>
    </submittedName>
</protein>
<proteinExistence type="predicted"/>
<dbReference type="AlphaFoldDB" id="A0AAE0YZE6"/>
<evidence type="ECO:0000313" key="1">
    <source>
        <dbReference type="EMBL" id="KAK3759892.1"/>
    </source>
</evidence>
<reference evidence="1" key="1">
    <citation type="journal article" date="2023" name="G3 (Bethesda)">
        <title>A reference genome for the long-term kleptoplast-retaining sea slug Elysia crispata morphotype clarki.</title>
        <authorList>
            <person name="Eastman K.E."/>
            <person name="Pendleton A.L."/>
            <person name="Shaikh M.A."/>
            <person name="Suttiyut T."/>
            <person name="Ogas R."/>
            <person name="Tomko P."/>
            <person name="Gavelis G."/>
            <person name="Widhalm J.R."/>
            <person name="Wisecaver J.H."/>
        </authorList>
    </citation>
    <scope>NUCLEOTIDE SEQUENCE</scope>
    <source>
        <strain evidence="1">ECLA1</strain>
    </source>
</reference>
<sequence length="95" mass="10812">MLAEHAKDIVIWCDNCSAQNKNWSLFMSITRYTNSNSNAGVPPKTVTYVLISALVARQQMFVPMRTVPEQGAKRKKVMAVQFILHHRRAKQLPAK</sequence>
<name>A0AAE0YZE6_9GAST</name>
<dbReference type="EMBL" id="JAWDGP010005064">
    <property type="protein sequence ID" value="KAK3759892.1"/>
    <property type="molecule type" value="Genomic_DNA"/>
</dbReference>
<keyword evidence="2" id="KW-1185">Reference proteome</keyword>
<evidence type="ECO:0000313" key="2">
    <source>
        <dbReference type="Proteomes" id="UP001283361"/>
    </source>
</evidence>
<dbReference type="Proteomes" id="UP001283361">
    <property type="component" value="Unassembled WGS sequence"/>
</dbReference>
<gene>
    <name evidence="1" type="ORF">RRG08_057517</name>
</gene>
<accession>A0AAE0YZE6</accession>